<dbReference type="VEuPathDB" id="FungiDB:CLCR_07800"/>
<name>A0A1C1CNZ1_9EURO</name>
<evidence type="ECO:0000313" key="2">
    <source>
        <dbReference type="Proteomes" id="UP000094526"/>
    </source>
</evidence>
<protein>
    <submittedName>
        <fullName evidence="1">Uncharacterized protein</fullName>
    </submittedName>
</protein>
<dbReference type="Proteomes" id="UP000094526">
    <property type="component" value="Unassembled WGS sequence"/>
</dbReference>
<reference evidence="2" key="1">
    <citation type="submission" date="2015-07" db="EMBL/GenBank/DDBJ databases">
        <authorList>
            <person name="Teixeira M.M."/>
            <person name="Souza R.C."/>
            <person name="Almeida L.G."/>
            <person name="Vicente V.A."/>
            <person name="de Hoog S."/>
            <person name="Bocca A.L."/>
            <person name="de Almeida S.R."/>
            <person name="Vasconcelos A.T."/>
            <person name="Felipe M.S."/>
        </authorList>
    </citation>
    <scope>NUCLEOTIDE SEQUENCE [LARGE SCALE GENOMIC DNA]</scope>
    <source>
        <strain evidence="2">KSF</strain>
    </source>
</reference>
<proteinExistence type="predicted"/>
<sequence length="97" mass="10786">MSADRIPPAIIPRRQRNAIQRSGSPRTGPLSVITRIAKVSWASRGTPCTHDARVLFPMRSALNHASHRYVKEWDLEVLLGILVYVDVITLGSVQCPI</sequence>
<accession>A0A1C1CNZ1</accession>
<comment type="caution">
    <text evidence="1">The sequence shown here is derived from an EMBL/GenBank/DDBJ whole genome shotgun (WGS) entry which is preliminary data.</text>
</comment>
<gene>
    <name evidence="1" type="ORF">CLCR_07800</name>
</gene>
<dbReference type="AlphaFoldDB" id="A0A1C1CNZ1"/>
<organism evidence="1 2">
    <name type="scientific">Cladophialophora carrionii</name>
    <dbReference type="NCBI Taxonomy" id="86049"/>
    <lineage>
        <taxon>Eukaryota</taxon>
        <taxon>Fungi</taxon>
        <taxon>Dikarya</taxon>
        <taxon>Ascomycota</taxon>
        <taxon>Pezizomycotina</taxon>
        <taxon>Eurotiomycetes</taxon>
        <taxon>Chaetothyriomycetidae</taxon>
        <taxon>Chaetothyriales</taxon>
        <taxon>Herpotrichiellaceae</taxon>
        <taxon>Cladophialophora</taxon>
    </lineage>
</organism>
<dbReference type="EMBL" id="LGRB01000010">
    <property type="protein sequence ID" value="OCT50202.1"/>
    <property type="molecule type" value="Genomic_DNA"/>
</dbReference>
<keyword evidence="2" id="KW-1185">Reference proteome</keyword>
<evidence type="ECO:0000313" key="1">
    <source>
        <dbReference type="EMBL" id="OCT50202.1"/>
    </source>
</evidence>